<dbReference type="GO" id="GO:0003677">
    <property type="term" value="F:DNA binding"/>
    <property type="evidence" value="ECO:0007669"/>
    <property type="project" value="InterPro"/>
</dbReference>
<dbReference type="InterPro" id="IPR014001">
    <property type="entry name" value="Helicase_ATP-bd"/>
</dbReference>
<dbReference type="GO" id="GO:0005829">
    <property type="term" value="C:cytosol"/>
    <property type="evidence" value="ECO:0007669"/>
    <property type="project" value="TreeGrafter"/>
</dbReference>
<proteinExistence type="predicted"/>
<dbReference type="GO" id="GO:0009432">
    <property type="term" value="P:SOS response"/>
    <property type="evidence" value="ECO:0007669"/>
    <property type="project" value="UniProtKB-KW"/>
</dbReference>
<gene>
    <name evidence="4" type="ORF">PW252_02255</name>
</gene>
<dbReference type="InterPro" id="IPR006935">
    <property type="entry name" value="Helicase/UvrB_N"/>
</dbReference>
<dbReference type="GO" id="GO:0005524">
    <property type="term" value="F:ATP binding"/>
    <property type="evidence" value="ECO:0007669"/>
    <property type="project" value="InterPro"/>
</dbReference>
<dbReference type="AlphaFoldDB" id="A0AA96VKH3"/>
<keyword evidence="1" id="KW-0742">SOS response</keyword>
<evidence type="ECO:0000256" key="1">
    <source>
        <dbReference type="ARBA" id="ARBA00023236"/>
    </source>
</evidence>
<evidence type="ECO:0000313" key="4">
    <source>
        <dbReference type="EMBL" id="WNY51505.1"/>
    </source>
</evidence>
<keyword evidence="4" id="KW-0067">ATP-binding</keyword>
<dbReference type="GO" id="GO:0004386">
    <property type="term" value="F:helicase activity"/>
    <property type="evidence" value="ECO:0007669"/>
    <property type="project" value="UniProtKB-KW"/>
</dbReference>
<dbReference type="InterPro" id="IPR050742">
    <property type="entry name" value="Helicase_Restrict-Modif_Enz"/>
</dbReference>
<evidence type="ECO:0000259" key="3">
    <source>
        <dbReference type="PROSITE" id="PS51194"/>
    </source>
</evidence>
<dbReference type="InterPro" id="IPR001650">
    <property type="entry name" value="Helicase_C-like"/>
</dbReference>
<dbReference type="PANTHER" id="PTHR47396">
    <property type="entry name" value="TYPE I RESTRICTION ENZYME ECOKI R PROTEIN"/>
    <property type="match status" value="1"/>
</dbReference>
<keyword evidence="4" id="KW-0378">Hydrolase</keyword>
<protein>
    <submittedName>
        <fullName evidence="4">DEAD/DEAH box helicase</fullName>
    </submittedName>
</protein>
<organism evidence="4">
    <name type="scientific">Streptococcus iners</name>
    <dbReference type="NCBI Taxonomy" id="3028084"/>
    <lineage>
        <taxon>Bacteria</taxon>
        <taxon>Bacillati</taxon>
        <taxon>Bacillota</taxon>
        <taxon>Bacilli</taxon>
        <taxon>Lactobacillales</taxon>
        <taxon>Streptococcaceae</taxon>
        <taxon>Streptococcus</taxon>
    </lineage>
</organism>
<feature type="domain" description="Helicase ATP-binding" evidence="2">
    <location>
        <begin position="15"/>
        <end position="132"/>
    </location>
</feature>
<accession>A0AA96VKH3</accession>
<dbReference type="SMART" id="SM00490">
    <property type="entry name" value="HELICc"/>
    <property type="match status" value="1"/>
</dbReference>
<dbReference type="PANTHER" id="PTHR47396:SF1">
    <property type="entry name" value="ATP-DEPENDENT HELICASE IRC3-RELATED"/>
    <property type="match status" value="1"/>
</dbReference>
<dbReference type="Pfam" id="PF00271">
    <property type="entry name" value="Helicase_C"/>
    <property type="match status" value="1"/>
</dbReference>
<dbReference type="PROSITE" id="PS51192">
    <property type="entry name" value="HELICASE_ATP_BIND_1"/>
    <property type="match status" value="1"/>
</dbReference>
<name>A0AA96VKH3_9STRE</name>
<dbReference type="KEGG" id="sins:PW252_02255"/>
<dbReference type="InterPro" id="IPR027417">
    <property type="entry name" value="P-loop_NTPase"/>
</dbReference>
<dbReference type="Pfam" id="PF04851">
    <property type="entry name" value="ResIII"/>
    <property type="match status" value="2"/>
</dbReference>
<sequence>MFKLFDYQLDLIDRARKQIADKNVMIVSPPGSGKSVVISEVIKRATEKGGRVLFLVHRKELIEQITGSLTRHEVNLSRVDLLTVGRAKNRLSVIQKPTLIITDEGHHGKASTYQAIYKYFEDVPRLGFTATPWRLNGSGFTDTYDVMVEGKSVQWLIDNQRLANCRYYSLLSIDTSKLKTRNGEYTNQSIDEAFGKAIYGNVVKEYRKRADGQKAILYAHSIEASKSFSDEFNQAGIVSVHVDSKTPKIERERIMQAFRDGEIQVLCNVDLISEGFDVPDCSVTILCRPTKSLVLYLQQSMRSMRYQPGKIAIIIDCVVNWQIHGLPYTPHNWKEYFQGGWKKARKTENTIQAKQCPDCSAMWPLNQSVCDMCGYNFGEREQAEKERIEAELVEIKQKEFQQARLAEQKFGKNLAKNWEIAKARASIKGGKPLYKLLFYYAGTDVPDDDIIRISGVSSKEYYRALQWVEKQKNKIITRY</sequence>
<feature type="domain" description="Helicase C-terminal" evidence="3">
    <location>
        <begin position="194"/>
        <end position="352"/>
    </location>
</feature>
<reference evidence="4" key="1">
    <citation type="submission" date="2023-02" db="EMBL/GenBank/DDBJ databases">
        <title>Streptococcus sp. Genome Sequencing and Assembly.</title>
        <authorList>
            <person name="Shore S.M."/>
            <person name="Nicholson T.L."/>
        </authorList>
    </citation>
    <scope>NUCLEOTIDE SEQUENCE</scope>
    <source>
        <strain evidence="4">29887</strain>
    </source>
</reference>
<dbReference type="RefSeq" id="WP_248051645.1">
    <property type="nucleotide sequence ID" value="NZ_CP118735.1"/>
</dbReference>
<keyword evidence="1" id="KW-0227">DNA damage</keyword>
<dbReference type="GO" id="GO:0016787">
    <property type="term" value="F:hydrolase activity"/>
    <property type="evidence" value="ECO:0007669"/>
    <property type="project" value="InterPro"/>
</dbReference>
<dbReference type="SMART" id="SM00487">
    <property type="entry name" value="DEXDc"/>
    <property type="match status" value="1"/>
</dbReference>
<dbReference type="PROSITE" id="PS51194">
    <property type="entry name" value="HELICASE_CTER"/>
    <property type="match status" value="1"/>
</dbReference>
<dbReference type="SUPFAM" id="SSF52540">
    <property type="entry name" value="P-loop containing nucleoside triphosphate hydrolases"/>
    <property type="match status" value="1"/>
</dbReference>
<evidence type="ECO:0000259" key="2">
    <source>
        <dbReference type="PROSITE" id="PS51192"/>
    </source>
</evidence>
<keyword evidence="4" id="KW-0547">Nucleotide-binding</keyword>
<dbReference type="Gene3D" id="3.40.50.300">
    <property type="entry name" value="P-loop containing nucleotide triphosphate hydrolases"/>
    <property type="match status" value="2"/>
</dbReference>
<keyword evidence="4" id="KW-0347">Helicase</keyword>
<dbReference type="EMBL" id="CP118735">
    <property type="protein sequence ID" value="WNY51505.1"/>
    <property type="molecule type" value="Genomic_DNA"/>
</dbReference>